<dbReference type="PROSITE" id="PS01169">
    <property type="entry name" value="RIBOSOMAL_L21"/>
    <property type="match status" value="1"/>
</dbReference>
<evidence type="ECO:0000256" key="2">
    <source>
        <dbReference type="ARBA" id="ARBA00022730"/>
    </source>
</evidence>
<keyword evidence="5 6" id="KW-0687">Ribonucleoprotein</keyword>
<dbReference type="RefSeq" id="WP_009283278.1">
    <property type="nucleotide sequence ID" value="NZ_CAIT01000007.1"/>
</dbReference>
<evidence type="ECO:0000256" key="6">
    <source>
        <dbReference type="HAMAP-Rule" id="MF_01363"/>
    </source>
</evidence>
<dbReference type="GO" id="GO:0005737">
    <property type="term" value="C:cytoplasm"/>
    <property type="evidence" value="ECO:0007669"/>
    <property type="project" value="UniProtKB-ARBA"/>
</dbReference>
<dbReference type="GO" id="GO:1990904">
    <property type="term" value="C:ribonucleoprotein complex"/>
    <property type="evidence" value="ECO:0007669"/>
    <property type="project" value="UniProtKB-KW"/>
</dbReference>
<comment type="function">
    <text evidence="6 7">This protein binds to 23S rRNA in the presence of protein L20.</text>
</comment>
<dbReference type="SUPFAM" id="SSF141091">
    <property type="entry name" value="L21p-like"/>
    <property type="match status" value="1"/>
</dbReference>
<dbReference type="Proteomes" id="UP000009309">
    <property type="component" value="Unassembled WGS sequence"/>
</dbReference>
<evidence type="ECO:0000313" key="8">
    <source>
        <dbReference type="EMBL" id="CCH54702.1"/>
    </source>
</evidence>
<dbReference type="InterPro" id="IPR001787">
    <property type="entry name" value="Ribosomal_bL21"/>
</dbReference>
<evidence type="ECO:0000256" key="5">
    <source>
        <dbReference type="ARBA" id="ARBA00023274"/>
    </source>
</evidence>
<dbReference type="HAMAP" id="MF_01363">
    <property type="entry name" value="Ribosomal_bL21"/>
    <property type="match status" value="1"/>
</dbReference>
<dbReference type="GO" id="GO:0003735">
    <property type="term" value="F:structural constituent of ribosome"/>
    <property type="evidence" value="ECO:0007669"/>
    <property type="project" value="InterPro"/>
</dbReference>
<evidence type="ECO:0000256" key="4">
    <source>
        <dbReference type="ARBA" id="ARBA00022980"/>
    </source>
</evidence>
<keyword evidence="9" id="KW-1185">Reference proteome</keyword>
<comment type="caution">
    <text evidence="8">The sequence shown here is derived from an EMBL/GenBank/DDBJ whole genome shotgun (WGS) entry which is preliminary data.</text>
</comment>
<dbReference type="PANTHER" id="PTHR21349">
    <property type="entry name" value="50S RIBOSOMAL PROTEIN L21"/>
    <property type="match status" value="1"/>
</dbReference>
<dbReference type="GO" id="GO:0005840">
    <property type="term" value="C:ribosome"/>
    <property type="evidence" value="ECO:0007669"/>
    <property type="project" value="UniProtKB-KW"/>
</dbReference>
<dbReference type="InterPro" id="IPR028909">
    <property type="entry name" value="bL21-like"/>
</dbReference>
<proteinExistence type="inferred from homology"/>
<keyword evidence="2 6" id="KW-0699">rRNA-binding</keyword>
<dbReference type="AlphaFoldDB" id="I2GLC6"/>
<evidence type="ECO:0000256" key="7">
    <source>
        <dbReference type="RuleBase" id="RU000562"/>
    </source>
</evidence>
<reference evidence="8 9" key="1">
    <citation type="journal article" date="2012" name="J. Bacteriol.">
        <title>Genome Sequence of the Filamentous Bacterium Fibrisoma limi BUZ 3T.</title>
        <authorList>
            <person name="Filippini M."/>
            <person name="Qi W."/>
            <person name="Jaenicke S."/>
            <person name="Goesmann A."/>
            <person name="Smits T.H."/>
            <person name="Bagheri H.C."/>
        </authorList>
    </citation>
    <scope>NUCLEOTIDE SEQUENCE [LARGE SCALE GENOMIC DNA]</scope>
    <source>
        <strain evidence="9">BUZ 3T</strain>
    </source>
</reference>
<dbReference type="GO" id="GO:0006412">
    <property type="term" value="P:translation"/>
    <property type="evidence" value="ECO:0007669"/>
    <property type="project" value="UniProtKB-UniRule"/>
</dbReference>
<comment type="similarity">
    <text evidence="1 6 7">Belongs to the bacterial ribosomal protein bL21 family.</text>
</comment>
<dbReference type="STRING" id="1185876.BN8_03900"/>
<dbReference type="GO" id="GO:0019843">
    <property type="term" value="F:rRNA binding"/>
    <property type="evidence" value="ECO:0007669"/>
    <property type="project" value="UniProtKB-UniRule"/>
</dbReference>
<organism evidence="8 9">
    <name type="scientific">Fibrisoma limi BUZ 3</name>
    <dbReference type="NCBI Taxonomy" id="1185876"/>
    <lineage>
        <taxon>Bacteria</taxon>
        <taxon>Pseudomonadati</taxon>
        <taxon>Bacteroidota</taxon>
        <taxon>Cytophagia</taxon>
        <taxon>Cytophagales</taxon>
        <taxon>Spirosomataceae</taxon>
        <taxon>Fibrisoma</taxon>
    </lineage>
</organism>
<keyword evidence="4 6" id="KW-0689">Ribosomal protein</keyword>
<gene>
    <name evidence="6" type="primary">rplU</name>
    <name evidence="8" type="ORF">BN8_03900</name>
</gene>
<accession>I2GLC6</accession>
<dbReference type="InterPro" id="IPR018258">
    <property type="entry name" value="Ribosomal_bL21_CS"/>
</dbReference>
<dbReference type="NCBIfam" id="TIGR00061">
    <property type="entry name" value="L21"/>
    <property type="match status" value="1"/>
</dbReference>
<evidence type="ECO:0000313" key="9">
    <source>
        <dbReference type="Proteomes" id="UP000009309"/>
    </source>
</evidence>
<name>I2GLC6_9BACT</name>
<dbReference type="PANTHER" id="PTHR21349:SF0">
    <property type="entry name" value="LARGE RIBOSOMAL SUBUNIT PROTEIN BL21M"/>
    <property type="match status" value="1"/>
</dbReference>
<dbReference type="EMBL" id="CAIT01000007">
    <property type="protein sequence ID" value="CCH54702.1"/>
    <property type="molecule type" value="Genomic_DNA"/>
</dbReference>
<dbReference type="InterPro" id="IPR036164">
    <property type="entry name" value="bL21-like_sf"/>
</dbReference>
<dbReference type="OrthoDB" id="9813334at2"/>
<dbReference type="eggNOG" id="COG0261">
    <property type="taxonomic scope" value="Bacteria"/>
</dbReference>
<protein>
    <recommendedName>
        <fullName evidence="6">Large ribosomal subunit protein bL21</fullName>
    </recommendedName>
</protein>
<evidence type="ECO:0000256" key="1">
    <source>
        <dbReference type="ARBA" id="ARBA00008563"/>
    </source>
</evidence>
<sequence>MYAIVEIAGQQFKVEKGRTVYTHRLAGDADAALASDQVKVLLVDNDGSISVGAPTVDGATVSAKIVEHLKGEKVIVFKKKRRKGYKKKNGHRQYLTKVLIEDITV</sequence>
<dbReference type="Pfam" id="PF00829">
    <property type="entry name" value="Ribosomal_L21p"/>
    <property type="match status" value="1"/>
</dbReference>
<keyword evidence="3 6" id="KW-0694">RNA-binding</keyword>
<evidence type="ECO:0000256" key="3">
    <source>
        <dbReference type="ARBA" id="ARBA00022884"/>
    </source>
</evidence>
<comment type="subunit">
    <text evidence="6">Part of the 50S ribosomal subunit. Contacts protein L20.</text>
</comment>